<evidence type="ECO:0000256" key="1">
    <source>
        <dbReference type="ARBA" id="ARBA00005474"/>
    </source>
</evidence>
<organism evidence="3 4">
    <name type="scientific">Eruca vesicaria subsp. sativa</name>
    <name type="common">Garden rocket</name>
    <name type="synonym">Eruca sativa</name>
    <dbReference type="NCBI Taxonomy" id="29727"/>
    <lineage>
        <taxon>Eukaryota</taxon>
        <taxon>Viridiplantae</taxon>
        <taxon>Streptophyta</taxon>
        <taxon>Embryophyta</taxon>
        <taxon>Tracheophyta</taxon>
        <taxon>Spermatophyta</taxon>
        <taxon>Magnoliopsida</taxon>
        <taxon>eudicotyledons</taxon>
        <taxon>Gunneridae</taxon>
        <taxon>Pentapetalae</taxon>
        <taxon>rosids</taxon>
        <taxon>malvids</taxon>
        <taxon>Brassicales</taxon>
        <taxon>Brassicaceae</taxon>
        <taxon>Brassiceae</taxon>
        <taxon>Eruca</taxon>
    </lineage>
</organism>
<reference evidence="3 4" key="1">
    <citation type="submission" date="2022-03" db="EMBL/GenBank/DDBJ databases">
        <authorList>
            <person name="Macdonald S."/>
            <person name="Ahmed S."/>
            <person name="Newling K."/>
        </authorList>
    </citation>
    <scope>NUCLEOTIDE SEQUENCE [LARGE SCALE GENOMIC DNA]</scope>
</reference>
<feature type="domain" description="LOB" evidence="2">
    <location>
        <begin position="1"/>
        <end position="98"/>
    </location>
</feature>
<name>A0ABC8KM10_ERUVS</name>
<evidence type="ECO:0000259" key="2">
    <source>
        <dbReference type="PROSITE" id="PS50891"/>
    </source>
</evidence>
<accession>A0ABC8KM10</accession>
<dbReference type="AlphaFoldDB" id="A0ABC8KM10"/>
<dbReference type="PROSITE" id="PS50891">
    <property type="entry name" value="LOB"/>
    <property type="match status" value="1"/>
</dbReference>
<dbReference type="PANTHER" id="PTHR31301">
    <property type="entry name" value="LOB DOMAIN-CONTAINING PROTEIN 4-RELATED"/>
    <property type="match status" value="1"/>
</dbReference>
<comment type="similarity">
    <text evidence="1">Belongs to the LOB domain-containing protein family.</text>
</comment>
<dbReference type="InterPro" id="IPR004883">
    <property type="entry name" value="LOB"/>
</dbReference>
<keyword evidence="4" id="KW-1185">Reference proteome</keyword>
<dbReference type="Proteomes" id="UP001642260">
    <property type="component" value="Unassembled WGS sequence"/>
</dbReference>
<evidence type="ECO:0000313" key="4">
    <source>
        <dbReference type="Proteomes" id="UP001642260"/>
    </source>
</evidence>
<comment type="caution">
    <text evidence="3">The sequence shown here is derived from an EMBL/GenBank/DDBJ whole genome shotgun (WGS) entry which is preliminary data.</text>
</comment>
<feature type="non-terminal residue" evidence="3">
    <location>
        <position position="104"/>
    </location>
</feature>
<protein>
    <recommendedName>
        <fullName evidence="2">LOB domain-containing protein</fullName>
    </recommendedName>
</protein>
<dbReference type="EMBL" id="CAKOAT010267377">
    <property type="protein sequence ID" value="CAH8359592.1"/>
    <property type="molecule type" value="Genomic_DNA"/>
</dbReference>
<evidence type="ECO:0000313" key="3">
    <source>
        <dbReference type="EMBL" id="CAH8359592.1"/>
    </source>
</evidence>
<proteinExistence type="inferred from homology"/>
<gene>
    <name evidence="3" type="ORF">ERUC_LOCUS25348</name>
</gene>
<sequence>MYDGPCRLGKPCNCRPFFPSMDWEKFDRVHKIFGAENVRKILNDLDEHQHRENAVNALCYEAEARINDPIYGYVGRELVLNNILNNLKREIDSESNELVTIMDK</sequence>
<dbReference type="Pfam" id="PF03195">
    <property type="entry name" value="LOB"/>
    <property type="match status" value="1"/>
</dbReference>
<dbReference type="PANTHER" id="PTHR31301:SF181">
    <property type="entry name" value="LOB DOMAIN-CONTAINING PROTEIN"/>
    <property type="match status" value="1"/>
</dbReference>